<name>A0A3S4PQI4_9MAGN</name>
<feature type="transmembrane region" description="Helical" evidence="2">
    <location>
        <begin position="82"/>
        <end position="104"/>
    </location>
</feature>
<accession>A0A3S4PQI4</accession>
<evidence type="ECO:0000256" key="3">
    <source>
        <dbReference type="SAM" id="SignalP"/>
    </source>
</evidence>
<keyword evidence="3" id="KW-0732">Signal</keyword>
<feature type="chain" id="PRO_5018561142" evidence="3">
    <location>
        <begin position="22"/>
        <end position="119"/>
    </location>
</feature>
<proteinExistence type="predicted"/>
<keyword evidence="2" id="KW-0472">Membrane</keyword>
<organism evidence="4 5">
    <name type="scientific">Cinnamomum micranthum f. kanehirae</name>
    <dbReference type="NCBI Taxonomy" id="337451"/>
    <lineage>
        <taxon>Eukaryota</taxon>
        <taxon>Viridiplantae</taxon>
        <taxon>Streptophyta</taxon>
        <taxon>Embryophyta</taxon>
        <taxon>Tracheophyta</taxon>
        <taxon>Spermatophyta</taxon>
        <taxon>Magnoliopsida</taxon>
        <taxon>Magnoliidae</taxon>
        <taxon>Laurales</taxon>
        <taxon>Lauraceae</taxon>
        <taxon>Cinnamomum</taxon>
    </lineage>
</organism>
<keyword evidence="2 4" id="KW-0812">Transmembrane</keyword>
<evidence type="ECO:0000256" key="2">
    <source>
        <dbReference type="SAM" id="Phobius"/>
    </source>
</evidence>
<feature type="region of interest" description="Disordered" evidence="1">
    <location>
        <begin position="28"/>
        <end position="76"/>
    </location>
</feature>
<comment type="caution">
    <text evidence="4">The sequence shown here is derived from an EMBL/GenBank/DDBJ whole genome shotgun (WGS) entry which is preliminary data.</text>
</comment>
<keyword evidence="2" id="KW-1133">Transmembrane helix</keyword>
<evidence type="ECO:0000313" key="5">
    <source>
        <dbReference type="Proteomes" id="UP000283530"/>
    </source>
</evidence>
<feature type="compositionally biased region" description="Polar residues" evidence="1">
    <location>
        <begin position="28"/>
        <end position="57"/>
    </location>
</feature>
<reference evidence="4 5" key="1">
    <citation type="journal article" date="2019" name="Nat. Plants">
        <title>Stout camphor tree genome fills gaps in understanding of flowering plant genome evolution.</title>
        <authorList>
            <person name="Chaw S.M."/>
            <person name="Liu Y.C."/>
            <person name="Wu Y.W."/>
            <person name="Wang H.Y."/>
            <person name="Lin C.I."/>
            <person name="Wu C.S."/>
            <person name="Ke H.M."/>
            <person name="Chang L.Y."/>
            <person name="Hsu C.Y."/>
            <person name="Yang H.T."/>
            <person name="Sudianto E."/>
            <person name="Hsu M.H."/>
            <person name="Wu K.P."/>
            <person name="Wang L.N."/>
            <person name="Leebens-Mack J.H."/>
            <person name="Tsai I.J."/>
        </authorList>
    </citation>
    <scope>NUCLEOTIDE SEQUENCE [LARGE SCALE GENOMIC DNA]</scope>
    <source>
        <strain evidence="5">cv. Chaw 1501</strain>
        <tissue evidence="4">Young leaves</tissue>
    </source>
</reference>
<evidence type="ECO:0000313" key="4">
    <source>
        <dbReference type="EMBL" id="RWR93551.1"/>
    </source>
</evidence>
<dbReference type="Proteomes" id="UP000283530">
    <property type="component" value="Unassembled WGS sequence"/>
</dbReference>
<dbReference type="PANTHER" id="PTHR34558">
    <property type="entry name" value="EXPRESSED PROTEIN"/>
    <property type="match status" value="1"/>
</dbReference>
<dbReference type="PANTHER" id="PTHR34558:SF9">
    <property type="entry name" value="F3L24.15 PROTEIN"/>
    <property type="match status" value="1"/>
</dbReference>
<evidence type="ECO:0000256" key="1">
    <source>
        <dbReference type="SAM" id="MobiDB-lite"/>
    </source>
</evidence>
<sequence>MARILLIFFISFHVFAFIASANENFESNSETRNIVEPNSSSISDPPTSGASMDQNPENESEFAGAPTIRRIGKHQHSTENSIAGGGVIVGGLATAIFATIFAYIRVTRRKSRDSNQNTT</sequence>
<dbReference type="AlphaFoldDB" id="A0A3S4PQI4"/>
<gene>
    <name evidence="4" type="ORF">CKAN_02281100</name>
</gene>
<dbReference type="EMBL" id="QPKB01000010">
    <property type="protein sequence ID" value="RWR93551.1"/>
    <property type="molecule type" value="Genomic_DNA"/>
</dbReference>
<protein>
    <submittedName>
        <fullName evidence="4">Putative transmembrane protein</fullName>
    </submittedName>
</protein>
<dbReference type="OrthoDB" id="686454at2759"/>
<feature type="signal peptide" evidence="3">
    <location>
        <begin position="1"/>
        <end position="21"/>
    </location>
</feature>
<keyword evidence="5" id="KW-1185">Reference proteome</keyword>